<dbReference type="EMBL" id="PKKO01000004">
    <property type="protein sequence ID" value="PKY72105.1"/>
    <property type="molecule type" value="Genomic_DNA"/>
</dbReference>
<dbReference type="PANTHER" id="PTHR45947">
    <property type="entry name" value="SULFOQUINOVOSYL TRANSFERASE SQD2"/>
    <property type="match status" value="1"/>
</dbReference>
<dbReference type="Proteomes" id="UP000235122">
    <property type="component" value="Unassembled WGS sequence"/>
</dbReference>
<evidence type="ECO:0000259" key="4">
    <source>
        <dbReference type="Pfam" id="PF13439"/>
    </source>
</evidence>
<dbReference type="AlphaFoldDB" id="A0A2I1ILV7"/>
<dbReference type="InterPro" id="IPR001296">
    <property type="entry name" value="Glyco_trans_1"/>
</dbReference>
<evidence type="ECO:0000259" key="3">
    <source>
        <dbReference type="Pfam" id="PF00534"/>
    </source>
</evidence>
<dbReference type="GO" id="GO:1901137">
    <property type="term" value="P:carbohydrate derivative biosynthetic process"/>
    <property type="evidence" value="ECO:0007669"/>
    <property type="project" value="UniProtKB-ARBA"/>
</dbReference>
<feature type="domain" description="Glycosyltransferase subfamily 4-like N-terminal" evidence="4">
    <location>
        <begin position="59"/>
        <end position="177"/>
    </location>
</feature>
<dbReference type="Pfam" id="PF00534">
    <property type="entry name" value="Glycos_transf_1"/>
    <property type="match status" value="1"/>
</dbReference>
<dbReference type="GeneID" id="35867447"/>
<protein>
    <submittedName>
        <fullName evidence="5">Glycosyl transferase family 1</fullName>
    </submittedName>
</protein>
<keyword evidence="1" id="KW-0328">Glycosyltransferase</keyword>
<dbReference type="SUPFAM" id="SSF53756">
    <property type="entry name" value="UDP-Glycosyltransferase/glycogen phosphorylase"/>
    <property type="match status" value="1"/>
</dbReference>
<proteinExistence type="predicted"/>
<dbReference type="InterPro" id="IPR050194">
    <property type="entry name" value="Glycosyltransferase_grp1"/>
</dbReference>
<dbReference type="RefSeq" id="WP_024331270.1">
    <property type="nucleotide sequence ID" value="NZ_JASOXK010000003.1"/>
</dbReference>
<dbReference type="Gene3D" id="3.40.50.2000">
    <property type="entry name" value="Glycogen Phosphorylase B"/>
    <property type="match status" value="2"/>
</dbReference>
<dbReference type="InterPro" id="IPR028098">
    <property type="entry name" value="Glyco_trans_4-like_N"/>
</dbReference>
<evidence type="ECO:0000256" key="2">
    <source>
        <dbReference type="ARBA" id="ARBA00022679"/>
    </source>
</evidence>
<organism evidence="5 6">
    <name type="scientific">Winkia neuii</name>
    <dbReference type="NCBI Taxonomy" id="33007"/>
    <lineage>
        <taxon>Bacteria</taxon>
        <taxon>Bacillati</taxon>
        <taxon>Actinomycetota</taxon>
        <taxon>Actinomycetes</taxon>
        <taxon>Actinomycetales</taxon>
        <taxon>Actinomycetaceae</taxon>
        <taxon>Winkia</taxon>
    </lineage>
</organism>
<keyword evidence="6" id="KW-1185">Reference proteome</keyword>
<accession>A0A2I1ILV7</accession>
<dbReference type="PANTHER" id="PTHR45947:SF3">
    <property type="entry name" value="SULFOQUINOVOSYL TRANSFERASE SQD2"/>
    <property type="match status" value="1"/>
</dbReference>
<evidence type="ECO:0000313" key="6">
    <source>
        <dbReference type="Proteomes" id="UP000235122"/>
    </source>
</evidence>
<keyword evidence="2 5" id="KW-0808">Transferase</keyword>
<dbReference type="Pfam" id="PF13439">
    <property type="entry name" value="Glyco_transf_4"/>
    <property type="match status" value="1"/>
</dbReference>
<dbReference type="GO" id="GO:0016757">
    <property type="term" value="F:glycosyltransferase activity"/>
    <property type="evidence" value="ECO:0007669"/>
    <property type="project" value="UniProtKB-KW"/>
</dbReference>
<reference evidence="5 6" key="1">
    <citation type="submission" date="2017-12" db="EMBL/GenBank/DDBJ databases">
        <title>Phylogenetic diversity of female urinary microbiome.</title>
        <authorList>
            <person name="Thomas-White K."/>
            <person name="Wolfe A.J."/>
        </authorList>
    </citation>
    <scope>NUCLEOTIDE SEQUENCE [LARGE SCALE GENOMIC DNA]</scope>
    <source>
        <strain evidence="5 6">UMB0402</strain>
    </source>
</reference>
<gene>
    <name evidence="5" type="ORF">CYJ19_07855</name>
</gene>
<name>A0A2I1ILV7_9ACTO</name>
<dbReference type="STRING" id="33007.HMPREF3198_00527"/>
<sequence length="369" mass="41006">MRIAYSIGIAKVPPTYFAVAHAEAMANTCALFGLVLEKNDPTLKTPFYPAVPSFGGRATFRQREYLEPLHLGRLSRMIRKFHPELIHHHFAVWTLPAVRAARIEGVPLVLTMHGFDVFTHLSRPSTWMQRWHYLNFERAVDQASEVLAVSKFLAGKAREGGVPQRKLQVHYQGIDTNFFTPARPTENERPVLLHVGALKENKGIASLLEASVRLADHYPHQLQLVGTGPLEPLVREAARAHPHIHYLGPTSREGVRAAMRKADIFVLACQKVDSREEAAGLVALEAQSCATPVLVNRSGGAPEMLVEGETGLIAERGNTDSLTRVLAQFLAMAPAERAEMGQRGRQFVVKERSLANSCRQLDQIYSHLL</sequence>
<evidence type="ECO:0000313" key="5">
    <source>
        <dbReference type="EMBL" id="PKY72105.1"/>
    </source>
</evidence>
<comment type="caution">
    <text evidence="5">The sequence shown here is derived from an EMBL/GenBank/DDBJ whole genome shotgun (WGS) entry which is preliminary data.</text>
</comment>
<evidence type="ECO:0000256" key="1">
    <source>
        <dbReference type="ARBA" id="ARBA00022676"/>
    </source>
</evidence>
<feature type="domain" description="Glycosyl transferase family 1" evidence="3">
    <location>
        <begin position="184"/>
        <end position="346"/>
    </location>
</feature>